<proteinExistence type="predicted"/>
<name>A0ABR8V8Q6_9BACT</name>
<protein>
    <submittedName>
        <fullName evidence="4">Bifunctional nuclease family protein</fullName>
    </submittedName>
</protein>
<dbReference type="EMBL" id="JACSPQ010000001">
    <property type="protein sequence ID" value="MBD8001140.1"/>
    <property type="molecule type" value="Genomic_DNA"/>
</dbReference>
<dbReference type="Proteomes" id="UP000616346">
    <property type="component" value="Unassembled WGS sequence"/>
</dbReference>
<dbReference type="InterPro" id="IPR003729">
    <property type="entry name" value="Bi_nuclease_dom"/>
</dbReference>
<dbReference type="Gene3D" id="3.10.690.10">
    <property type="entry name" value="Bifunctional nuclease domain"/>
    <property type="match status" value="1"/>
</dbReference>
<dbReference type="PROSITE" id="PS51658">
    <property type="entry name" value="BFN"/>
    <property type="match status" value="1"/>
</dbReference>
<dbReference type="PROSITE" id="PS50151">
    <property type="entry name" value="UVR"/>
    <property type="match status" value="1"/>
</dbReference>
<sequence>MKEVELKYLDMSTVLKPSDAYAVVLEEIGGAHRRLALIIGTWEAQAIRVVQMPYRMPRPFTHDLILDILHEEGMFIRKALIYEVKDGVYYSYLYITRSDNTEFKIDARTTDVISLSLRKMFPIYVYEDILEREKLRDLMSDQTFGLTVNSVDMKMLKTALEEAVSREDYETASQLRDEIKRREETDTDDEQTE</sequence>
<keyword evidence="5" id="KW-1185">Reference proteome</keyword>
<evidence type="ECO:0000313" key="4">
    <source>
        <dbReference type="EMBL" id="MBD8001140.1"/>
    </source>
</evidence>
<comment type="caution">
    <text evidence="4">The sequence shown here is derived from an EMBL/GenBank/DDBJ whole genome shotgun (WGS) entry which is preliminary data.</text>
</comment>
<feature type="domain" description="UVR" evidence="2">
    <location>
        <begin position="150"/>
        <end position="185"/>
    </location>
</feature>
<evidence type="ECO:0000259" key="2">
    <source>
        <dbReference type="PROSITE" id="PS50151"/>
    </source>
</evidence>
<accession>A0ABR8V8Q6</accession>
<dbReference type="Pfam" id="PF02577">
    <property type="entry name" value="BFN_dom"/>
    <property type="match status" value="1"/>
</dbReference>
<dbReference type="Pfam" id="PF02151">
    <property type="entry name" value="UVR"/>
    <property type="match status" value="1"/>
</dbReference>
<feature type="domain" description="BFN" evidence="3">
    <location>
        <begin position="3"/>
        <end position="137"/>
    </location>
</feature>
<dbReference type="RefSeq" id="WP_191709506.1">
    <property type="nucleotide sequence ID" value="NZ_JACSPQ010000001.1"/>
</dbReference>
<feature type="region of interest" description="Disordered" evidence="1">
    <location>
        <begin position="165"/>
        <end position="193"/>
    </location>
</feature>
<dbReference type="SUPFAM" id="SSF103256">
    <property type="entry name" value="Hypothetical protein TM0160"/>
    <property type="match status" value="1"/>
</dbReference>
<evidence type="ECO:0000313" key="5">
    <source>
        <dbReference type="Proteomes" id="UP000616346"/>
    </source>
</evidence>
<gene>
    <name evidence="4" type="ORF">H9626_02760</name>
</gene>
<reference evidence="4 5" key="1">
    <citation type="submission" date="2020-08" db="EMBL/GenBank/DDBJ databases">
        <title>A Genomic Blueprint of the Chicken Gut Microbiome.</title>
        <authorList>
            <person name="Gilroy R."/>
            <person name="Ravi A."/>
            <person name="Getino M."/>
            <person name="Pursley I."/>
            <person name="Horton D.L."/>
            <person name="Alikhan N.-F."/>
            <person name="Baker D."/>
            <person name="Gharbi K."/>
            <person name="Hall N."/>
            <person name="Watson M."/>
            <person name="Adriaenssens E.M."/>
            <person name="Foster-Nyarko E."/>
            <person name="Jarju S."/>
            <person name="Secka A."/>
            <person name="Antonio M."/>
            <person name="Oren A."/>
            <person name="Chaudhuri R."/>
            <person name="La Ragione R.M."/>
            <person name="Hildebrand F."/>
            <person name="Pallen M.J."/>
        </authorList>
    </citation>
    <scope>NUCLEOTIDE SEQUENCE [LARGE SCALE GENOMIC DNA]</scope>
    <source>
        <strain evidence="4 5">Sa1YUN3</strain>
    </source>
</reference>
<feature type="compositionally biased region" description="Basic and acidic residues" evidence="1">
    <location>
        <begin position="165"/>
        <end position="184"/>
    </location>
</feature>
<dbReference type="InterPro" id="IPR036104">
    <property type="entry name" value="BFN_sf"/>
</dbReference>
<evidence type="ECO:0000259" key="3">
    <source>
        <dbReference type="PROSITE" id="PS51658"/>
    </source>
</evidence>
<organism evidence="4 5">
    <name type="scientific">Phocaeicola faecium</name>
    <dbReference type="NCBI Taxonomy" id="2762213"/>
    <lineage>
        <taxon>Bacteria</taxon>
        <taxon>Pseudomonadati</taxon>
        <taxon>Bacteroidota</taxon>
        <taxon>Bacteroidia</taxon>
        <taxon>Bacteroidales</taxon>
        <taxon>Bacteroidaceae</taxon>
        <taxon>Phocaeicola</taxon>
    </lineage>
</organism>
<dbReference type="InterPro" id="IPR001943">
    <property type="entry name" value="UVR_dom"/>
</dbReference>
<evidence type="ECO:0000256" key="1">
    <source>
        <dbReference type="SAM" id="MobiDB-lite"/>
    </source>
</evidence>